<keyword evidence="3" id="KW-0808">Transferase</keyword>
<evidence type="ECO:0000256" key="6">
    <source>
        <dbReference type="ARBA" id="ARBA00022840"/>
    </source>
</evidence>
<feature type="region of interest" description="Disordered" evidence="9">
    <location>
        <begin position="282"/>
        <end position="320"/>
    </location>
</feature>
<keyword evidence="10" id="KW-0812">Transmembrane</keyword>
<dbReference type="PROSITE" id="PS50011">
    <property type="entry name" value="PROTEIN_KINASE_DOM"/>
    <property type="match status" value="1"/>
</dbReference>
<dbReference type="InterPro" id="IPR000719">
    <property type="entry name" value="Prot_kinase_dom"/>
</dbReference>
<keyword evidence="2" id="KW-0723">Serine/threonine-protein kinase</keyword>
<dbReference type="EC" id="2.7.11.1" evidence="1"/>
<comment type="catalytic activity">
    <reaction evidence="7">
        <text>L-threonyl-[protein] + ATP = O-phospho-L-threonyl-[protein] + ADP + H(+)</text>
        <dbReference type="Rhea" id="RHEA:46608"/>
        <dbReference type="Rhea" id="RHEA-COMP:11060"/>
        <dbReference type="Rhea" id="RHEA-COMP:11605"/>
        <dbReference type="ChEBI" id="CHEBI:15378"/>
        <dbReference type="ChEBI" id="CHEBI:30013"/>
        <dbReference type="ChEBI" id="CHEBI:30616"/>
        <dbReference type="ChEBI" id="CHEBI:61977"/>
        <dbReference type="ChEBI" id="CHEBI:456216"/>
        <dbReference type="EC" id="2.7.11.1"/>
    </reaction>
</comment>
<keyword evidence="15" id="KW-1185">Reference proteome</keyword>
<keyword evidence="10" id="KW-1133">Transmembrane helix</keyword>
<evidence type="ECO:0000256" key="5">
    <source>
        <dbReference type="ARBA" id="ARBA00022777"/>
    </source>
</evidence>
<dbReference type="PANTHER" id="PTHR43289">
    <property type="entry name" value="MITOGEN-ACTIVATED PROTEIN KINASE KINASE KINASE 20-RELATED"/>
    <property type="match status" value="1"/>
</dbReference>
<evidence type="ECO:0000256" key="8">
    <source>
        <dbReference type="ARBA" id="ARBA00048679"/>
    </source>
</evidence>
<dbReference type="RefSeq" id="WP_163828302.1">
    <property type="nucleotide sequence ID" value="NZ_JAAGUX010000014.1"/>
</dbReference>
<evidence type="ECO:0000256" key="9">
    <source>
        <dbReference type="SAM" id="MobiDB-lite"/>
    </source>
</evidence>
<evidence type="ECO:0000256" key="4">
    <source>
        <dbReference type="ARBA" id="ARBA00022741"/>
    </source>
</evidence>
<dbReference type="EMBL" id="JAAGUX010000014">
    <property type="protein sequence ID" value="NEW56117.1"/>
    <property type="molecule type" value="Genomic_DNA"/>
</dbReference>
<feature type="domain" description="Protein kinase" evidence="11">
    <location>
        <begin position="13"/>
        <end position="284"/>
    </location>
</feature>
<feature type="transmembrane region" description="Helical" evidence="10">
    <location>
        <begin position="328"/>
        <end position="350"/>
    </location>
</feature>
<dbReference type="GO" id="GO:0004674">
    <property type="term" value="F:protein serine/threonine kinase activity"/>
    <property type="evidence" value="ECO:0007669"/>
    <property type="project" value="UniProtKB-KW"/>
</dbReference>
<evidence type="ECO:0000256" key="10">
    <source>
        <dbReference type="SAM" id="Phobius"/>
    </source>
</evidence>
<organism evidence="12 14">
    <name type="scientific">Nocardia cyriacigeorgica</name>
    <dbReference type="NCBI Taxonomy" id="135487"/>
    <lineage>
        <taxon>Bacteria</taxon>
        <taxon>Bacillati</taxon>
        <taxon>Actinomycetota</taxon>
        <taxon>Actinomycetes</taxon>
        <taxon>Mycobacteriales</taxon>
        <taxon>Nocardiaceae</taxon>
        <taxon>Nocardia</taxon>
    </lineage>
</organism>
<dbReference type="PROSITE" id="PS00108">
    <property type="entry name" value="PROTEIN_KINASE_ST"/>
    <property type="match status" value="1"/>
</dbReference>
<dbReference type="InterPro" id="IPR011009">
    <property type="entry name" value="Kinase-like_dom_sf"/>
</dbReference>
<evidence type="ECO:0000256" key="2">
    <source>
        <dbReference type="ARBA" id="ARBA00022527"/>
    </source>
</evidence>
<sequence>MGALEPGSVFAGYTIERLLGVGGMGEVYIARHPRLPRSDAMKVLAAQFTRDDSYRRRFEREADLAASLSHPGIVSVHDRGEADGRLWIALELIDGIDLSALLTTSPGGLPPAEVARAIAEVADALDYAGARGMVHRDVKPANILLARTGHYLLTDFGIARMGPENSDLTGTGMTIGTIAYASPEQMRGLPVEPRSDQYALAATAFHLLTGAQPFTGTSPVAVIMAHAQQPVRSVRQHRPDLPPNVDAVFARAMAKSPQHRFATSRDFAAAFGQALAVSAPHPLAGTANSDRHAPTVVGPGPIGPGRRPVAPRPQGAGIASPRTAPHRYAVLVGGALAVVMVLVVAGVLGVRAFRNDAGAAEAAQLPRRPVTPALPALDKRPDAPVWTLQDIPGPPGSQAETVSALGGDSDIVLVGRTARLPDYDTIGYLDIVDANTGRLRDGAQPIVVDTSERSLRSCVVGASHAAAACHLAGSSIRSDAVIVVDLAAGRIINTVTTPGNIDSLTVAGERFVFVDRPDRPNPPALRSIGMDGRELPAISWSDNRPSVGSMETRHSIDVFGQVRLAMIESAPDPAQPLSKWEFRVIRLEDGTEVLRRETLDKIPDDNWNVFIDGFVFDDGQSPTGIFDRNGTRTADLPSGWRPSVQPTLGEAGLAETSVPTAIKTDGNKTTYAGISPRNGTVLWQNQSYGADDDPERLVLRGLGTLIMTYDMSRMVDAYTGEYVIHPASPSDCTPLGTDGSRVAVAIDLSYTGKRLEVWDGDGDLWEITSEQMPVAIGGKVYLGNLRLF</sequence>
<dbReference type="SUPFAM" id="SSF56112">
    <property type="entry name" value="Protein kinase-like (PK-like)"/>
    <property type="match status" value="1"/>
</dbReference>
<dbReference type="EMBL" id="JAAGUZ010000004">
    <property type="protein sequence ID" value="NEW43327.1"/>
    <property type="molecule type" value="Genomic_DNA"/>
</dbReference>
<reference evidence="14 15" key="1">
    <citation type="submission" date="2020-01" db="EMBL/GenBank/DDBJ databases">
        <title>Genetics and antimicrobial susceptibilities of Nocardia species isolated from the soil; a comparison with species isolated from humans.</title>
        <authorList>
            <person name="Carrasco G."/>
            <person name="Monzon S."/>
            <person name="Sansegundo M."/>
            <person name="Garcia E."/>
            <person name="Garrido N."/>
            <person name="Medina M.J."/>
            <person name="Villalon P."/>
            <person name="Ramirez-Arocha A.C."/>
            <person name="Jimenez P."/>
            <person name="Cuesta I."/>
            <person name="Valdezate S."/>
        </authorList>
    </citation>
    <scope>NUCLEOTIDE SEQUENCE [LARGE SCALE GENOMIC DNA]</scope>
    <source>
        <strain evidence="12 14">CNM20110639</strain>
        <strain evidence="13 15">CNM20110649</strain>
    </source>
</reference>
<evidence type="ECO:0000313" key="15">
    <source>
        <dbReference type="Proteomes" id="UP000470876"/>
    </source>
</evidence>
<name>A0A6P1CZ76_9NOCA</name>
<evidence type="ECO:0000256" key="7">
    <source>
        <dbReference type="ARBA" id="ARBA00047899"/>
    </source>
</evidence>
<dbReference type="GO" id="GO:0005524">
    <property type="term" value="F:ATP binding"/>
    <property type="evidence" value="ECO:0007669"/>
    <property type="project" value="UniProtKB-KW"/>
</dbReference>
<evidence type="ECO:0000313" key="12">
    <source>
        <dbReference type="EMBL" id="NEW43327.1"/>
    </source>
</evidence>
<dbReference type="CDD" id="cd14014">
    <property type="entry name" value="STKc_PknB_like"/>
    <property type="match status" value="1"/>
</dbReference>
<comment type="catalytic activity">
    <reaction evidence="8">
        <text>L-seryl-[protein] + ATP = O-phospho-L-seryl-[protein] + ADP + H(+)</text>
        <dbReference type="Rhea" id="RHEA:17989"/>
        <dbReference type="Rhea" id="RHEA-COMP:9863"/>
        <dbReference type="Rhea" id="RHEA-COMP:11604"/>
        <dbReference type="ChEBI" id="CHEBI:15378"/>
        <dbReference type="ChEBI" id="CHEBI:29999"/>
        <dbReference type="ChEBI" id="CHEBI:30616"/>
        <dbReference type="ChEBI" id="CHEBI:83421"/>
        <dbReference type="ChEBI" id="CHEBI:456216"/>
        <dbReference type="EC" id="2.7.11.1"/>
    </reaction>
</comment>
<dbReference type="Gene3D" id="3.30.200.20">
    <property type="entry name" value="Phosphorylase Kinase, domain 1"/>
    <property type="match status" value="1"/>
</dbReference>
<dbReference type="AlphaFoldDB" id="A0A6P1CZ76"/>
<dbReference type="Proteomes" id="UP000468928">
    <property type="component" value="Unassembled WGS sequence"/>
</dbReference>
<keyword evidence="5 12" id="KW-0418">Kinase</keyword>
<dbReference type="FunFam" id="3.30.200.20:FF:000035">
    <property type="entry name" value="Serine/threonine protein kinase Stk1"/>
    <property type="match status" value="1"/>
</dbReference>
<proteinExistence type="predicted"/>
<feature type="compositionally biased region" description="Low complexity" evidence="9">
    <location>
        <begin position="294"/>
        <end position="317"/>
    </location>
</feature>
<keyword evidence="4" id="KW-0547">Nucleotide-binding</keyword>
<protein>
    <recommendedName>
        <fullName evidence="1">non-specific serine/threonine protein kinase</fullName>
        <ecNumber evidence="1">2.7.11.1</ecNumber>
    </recommendedName>
</protein>
<keyword evidence="6" id="KW-0067">ATP-binding</keyword>
<evidence type="ECO:0000313" key="13">
    <source>
        <dbReference type="EMBL" id="NEW56117.1"/>
    </source>
</evidence>
<evidence type="ECO:0000256" key="1">
    <source>
        <dbReference type="ARBA" id="ARBA00012513"/>
    </source>
</evidence>
<dbReference type="InterPro" id="IPR008271">
    <property type="entry name" value="Ser/Thr_kinase_AS"/>
</dbReference>
<evidence type="ECO:0000256" key="3">
    <source>
        <dbReference type="ARBA" id="ARBA00022679"/>
    </source>
</evidence>
<dbReference type="Pfam" id="PF00069">
    <property type="entry name" value="Pkinase"/>
    <property type="match status" value="1"/>
</dbReference>
<dbReference type="Proteomes" id="UP000470876">
    <property type="component" value="Unassembled WGS sequence"/>
</dbReference>
<dbReference type="PANTHER" id="PTHR43289:SF6">
    <property type="entry name" value="SERINE_THREONINE-PROTEIN KINASE NEKL-3"/>
    <property type="match status" value="1"/>
</dbReference>
<dbReference type="SMART" id="SM00220">
    <property type="entry name" value="S_TKc"/>
    <property type="match status" value="1"/>
</dbReference>
<keyword evidence="10" id="KW-0472">Membrane</keyword>
<evidence type="ECO:0000313" key="14">
    <source>
        <dbReference type="Proteomes" id="UP000468928"/>
    </source>
</evidence>
<accession>A0A6P1CZ76</accession>
<dbReference type="Gene3D" id="1.10.510.10">
    <property type="entry name" value="Transferase(Phosphotransferase) domain 1"/>
    <property type="match status" value="1"/>
</dbReference>
<evidence type="ECO:0000259" key="11">
    <source>
        <dbReference type="PROSITE" id="PS50011"/>
    </source>
</evidence>
<gene>
    <name evidence="12" type="ORF">GV789_02485</name>
    <name evidence="13" type="ORF">GV794_10695</name>
</gene>
<comment type="caution">
    <text evidence="12">The sequence shown here is derived from an EMBL/GenBank/DDBJ whole genome shotgun (WGS) entry which is preliminary data.</text>
</comment>